<sequence>MLSIIFTYSKNPWQNPLLVASFTFCHMTLHDVAVIFLARNGNFAPPHFVNFCSVVLVLC</sequence>
<protein>
    <submittedName>
        <fullName evidence="1">Uncharacterized protein</fullName>
    </submittedName>
</protein>
<dbReference type="EMBL" id="LZMZ01000020">
    <property type="protein sequence ID" value="OBX78173.1"/>
    <property type="molecule type" value="Genomic_DNA"/>
</dbReference>
<comment type="caution">
    <text evidence="1">The sequence shown here is derived from an EMBL/GenBank/DDBJ whole genome shotgun (WGS) entry which is preliminary data.</text>
</comment>
<dbReference type="Proteomes" id="UP000092508">
    <property type="component" value="Unassembled WGS sequence"/>
</dbReference>
<dbReference type="AlphaFoldDB" id="A0A1B8QBS0"/>
<reference evidence="1 2" key="1">
    <citation type="submission" date="2016-06" db="EMBL/GenBank/DDBJ databases">
        <title>Draft genome of Moraxella atlantae CCUG 66109.</title>
        <authorList>
            <person name="Salva-Serra F."/>
            <person name="Engstrom-Jakobsson H."/>
            <person name="Thorell K."/>
            <person name="Gonzales-Siles L."/>
            <person name="Karlsson R."/>
            <person name="Boulund F."/>
            <person name="Engstrand L."/>
            <person name="Kristiansson E."/>
            <person name="Moore E."/>
        </authorList>
    </citation>
    <scope>NUCLEOTIDE SEQUENCE [LARGE SCALE GENOMIC DNA]</scope>
    <source>
        <strain evidence="1 2">CCUG 66109</strain>
    </source>
</reference>
<evidence type="ECO:0000313" key="2">
    <source>
        <dbReference type="Proteomes" id="UP000092508"/>
    </source>
</evidence>
<accession>A0A1B8QBS0</accession>
<evidence type="ECO:0000313" key="1">
    <source>
        <dbReference type="EMBL" id="OBX78173.1"/>
    </source>
</evidence>
<name>A0A1B8QBS0_9GAMM</name>
<organism evidence="1 2">
    <name type="scientific">Faucicola atlantae</name>
    <dbReference type="NCBI Taxonomy" id="34059"/>
    <lineage>
        <taxon>Bacteria</taxon>
        <taxon>Pseudomonadati</taxon>
        <taxon>Pseudomonadota</taxon>
        <taxon>Gammaproteobacteria</taxon>
        <taxon>Moraxellales</taxon>
        <taxon>Moraxellaceae</taxon>
        <taxon>Faucicola</taxon>
    </lineage>
</organism>
<proteinExistence type="predicted"/>
<gene>
    <name evidence="1" type="ORF">A9308_07070</name>
</gene>